<gene>
    <name evidence="2" type="ORF">DWX27_16675</name>
    <name evidence="3" type="ORF">DWZ95_16720</name>
    <name evidence="4" type="ORF">EAJ06_01415</name>
</gene>
<protein>
    <submittedName>
        <fullName evidence="3">Uncharacterized protein</fullName>
    </submittedName>
</protein>
<evidence type="ECO:0000313" key="4">
    <source>
        <dbReference type="EMBL" id="RYT83043.1"/>
    </source>
</evidence>
<evidence type="ECO:0000256" key="1">
    <source>
        <dbReference type="SAM" id="SignalP"/>
    </source>
</evidence>
<dbReference type="EMBL" id="QRPE01000023">
    <property type="protein sequence ID" value="RHL89605.1"/>
    <property type="molecule type" value="Genomic_DNA"/>
</dbReference>
<comment type="caution">
    <text evidence="3">The sequence shown here is derived from an EMBL/GenBank/DDBJ whole genome shotgun (WGS) entry which is preliminary data.</text>
</comment>
<reference evidence="4 7" key="2">
    <citation type="journal article" date="2019" name="Science, e1252229">
        <title>Invertible promoters mediate bacterial phase variation, antibiotic resistance, and host adaptation in the gut.</title>
        <authorList>
            <person name="Jiang X."/>
            <person name="Hall A.B."/>
            <person name="Arthur T.D."/>
            <person name="Plichta D.R."/>
            <person name="Covington C.T."/>
            <person name="Poyet M."/>
            <person name="Crothers J."/>
            <person name="Moses P.L."/>
            <person name="Tolonen A.C."/>
            <person name="Vlamakis H."/>
            <person name="Alm E.J."/>
            <person name="Xavier R.J."/>
        </authorList>
    </citation>
    <scope>NUCLEOTIDE SEQUENCE [LARGE SCALE GENOMIC DNA]</scope>
    <source>
        <strain evidence="7">bf_0095</strain>
        <strain evidence="4">Bf_0095</strain>
    </source>
</reference>
<accession>A0A412P621</accession>
<evidence type="ECO:0000313" key="5">
    <source>
        <dbReference type="Proteomes" id="UP000284772"/>
    </source>
</evidence>
<dbReference type="RefSeq" id="WP_115502072.1">
    <property type="nucleotide sequence ID" value="NZ_BAABZC010000004.1"/>
</dbReference>
<keyword evidence="7" id="KW-1185">Reference proteome</keyword>
<dbReference type="Proteomes" id="UP000284772">
    <property type="component" value="Unassembled WGS sequence"/>
</dbReference>
<feature type="signal peptide" evidence="1">
    <location>
        <begin position="1"/>
        <end position="24"/>
    </location>
</feature>
<evidence type="ECO:0000313" key="2">
    <source>
        <dbReference type="EMBL" id="RGT48979.1"/>
    </source>
</evidence>
<evidence type="ECO:0000313" key="7">
    <source>
        <dbReference type="Proteomes" id="UP000291191"/>
    </source>
</evidence>
<dbReference type="Proteomes" id="UP000291191">
    <property type="component" value="Unassembled WGS sequence"/>
</dbReference>
<feature type="chain" id="PRO_5044602125" evidence="1">
    <location>
        <begin position="25"/>
        <end position="144"/>
    </location>
</feature>
<dbReference type="OrthoDB" id="1047781at2"/>
<dbReference type="EMBL" id="QRWT01000022">
    <property type="protein sequence ID" value="RGT48979.1"/>
    <property type="molecule type" value="Genomic_DNA"/>
</dbReference>
<proteinExistence type="predicted"/>
<reference evidence="5 6" key="1">
    <citation type="submission" date="2018-08" db="EMBL/GenBank/DDBJ databases">
        <title>A genome reference for cultivated species of the human gut microbiota.</title>
        <authorList>
            <person name="Zou Y."/>
            <person name="Xue W."/>
            <person name="Luo G."/>
        </authorList>
    </citation>
    <scope>NUCLEOTIDE SEQUENCE [LARGE SCALE GENOMIC DNA]</scope>
    <source>
        <strain evidence="2 5">AF19-10AC</strain>
        <strain evidence="3 6">AF36-16BH</strain>
    </source>
</reference>
<dbReference type="AlphaFoldDB" id="A0A412P621"/>
<keyword evidence="1" id="KW-0732">Signal</keyword>
<organism evidence="3 6">
    <name type="scientific">Bacteroides intestinalis</name>
    <dbReference type="NCBI Taxonomy" id="329854"/>
    <lineage>
        <taxon>Bacteria</taxon>
        <taxon>Pseudomonadati</taxon>
        <taxon>Bacteroidota</taxon>
        <taxon>Bacteroidia</taxon>
        <taxon>Bacteroidales</taxon>
        <taxon>Bacteroidaceae</taxon>
        <taxon>Bacteroides</taxon>
    </lineage>
</organism>
<dbReference type="EMBL" id="RCXO01000001">
    <property type="protein sequence ID" value="RYT83043.1"/>
    <property type="molecule type" value="Genomic_DNA"/>
</dbReference>
<dbReference type="Proteomes" id="UP000285013">
    <property type="component" value="Unassembled WGS sequence"/>
</dbReference>
<evidence type="ECO:0000313" key="3">
    <source>
        <dbReference type="EMBL" id="RHL89605.1"/>
    </source>
</evidence>
<sequence>MAKFLKVILFLILAAAFCGSVSDAFTVQTVDAITIAAQTGLGEEGNAQRNDVRQGSYIPAPQLPYLSDAELASSAGTIQLLTFSRAQRSYTTEYILSLKDMIERLAHRDGALSLHRSKLFDTSTSYRCHPACEYYVFTLRRIII</sequence>
<evidence type="ECO:0000313" key="6">
    <source>
        <dbReference type="Proteomes" id="UP000285013"/>
    </source>
</evidence>
<name>A0A412P621_9BACE</name>